<evidence type="ECO:0000256" key="4">
    <source>
        <dbReference type="ARBA" id="ARBA00022525"/>
    </source>
</evidence>
<keyword evidence="6" id="KW-0472">Membrane</keyword>
<gene>
    <name evidence="8" type="ORF">E4T80_07575</name>
</gene>
<evidence type="ECO:0000256" key="3">
    <source>
        <dbReference type="ARBA" id="ARBA00004613"/>
    </source>
</evidence>
<comment type="caution">
    <text evidence="8">The sequence shown here is derived from an EMBL/GenBank/DDBJ whole genome shotgun (WGS) entry which is preliminary data.</text>
</comment>
<accession>A0A4Y9JVB6</accession>
<dbReference type="GO" id="GO:0009279">
    <property type="term" value="C:cell outer membrane"/>
    <property type="evidence" value="ECO:0007669"/>
    <property type="project" value="UniProtKB-SubCell"/>
</dbReference>
<evidence type="ECO:0000256" key="2">
    <source>
        <dbReference type="ARBA" id="ARBA00004442"/>
    </source>
</evidence>
<keyword evidence="7" id="KW-0998">Cell outer membrane</keyword>
<evidence type="ECO:0000256" key="5">
    <source>
        <dbReference type="ARBA" id="ARBA00022729"/>
    </source>
</evidence>
<dbReference type="Proteomes" id="UP000297396">
    <property type="component" value="Unassembled WGS sequence"/>
</dbReference>
<dbReference type="NCBIfam" id="TIGR01376">
    <property type="entry name" value="POMP_repeat"/>
    <property type="match status" value="1"/>
</dbReference>
<dbReference type="GO" id="GO:0005576">
    <property type="term" value="C:extracellular region"/>
    <property type="evidence" value="ECO:0007669"/>
    <property type="project" value="UniProtKB-SubCell"/>
</dbReference>
<dbReference type="EMBL" id="SPPA01000015">
    <property type="protein sequence ID" value="TFV09743.1"/>
    <property type="molecule type" value="Genomic_DNA"/>
</dbReference>
<name>A0A4Y9JVB6_9PAST</name>
<evidence type="ECO:0000256" key="7">
    <source>
        <dbReference type="ARBA" id="ARBA00023237"/>
    </source>
</evidence>
<evidence type="ECO:0000313" key="9">
    <source>
        <dbReference type="Proteomes" id="UP000297396"/>
    </source>
</evidence>
<dbReference type="InterPro" id="IPR003368">
    <property type="entry name" value="POMP_repeat"/>
</dbReference>
<evidence type="ECO:0000313" key="8">
    <source>
        <dbReference type="EMBL" id="TFV09743.1"/>
    </source>
</evidence>
<proteinExistence type="predicted"/>
<keyword evidence="4" id="KW-0964">Secreted</keyword>
<reference evidence="8 9" key="1">
    <citation type="submission" date="2019-03" db="EMBL/GenBank/DDBJ databases">
        <title>Diversity of the mouse oral microbiome.</title>
        <authorList>
            <person name="Joseph S."/>
            <person name="Aduse-Opoku J."/>
            <person name="Curtis M."/>
            <person name="Wade W."/>
            <person name="Hashim A."/>
        </authorList>
    </citation>
    <scope>NUCLEOTIDE SEQUENCE [LARGE SCALE GENOMIC DNA]</scope>
    <source>
        <strain evidence="8 9">WT12</strain>
    </source>
</reference>
<sequence>MLIKNSVLHAVVSRLFFANNKATHKGGVALF</sequence>
<dbReference type="AlphaFoldDB" id="A0A4Y9JVB6"/>
<keyword evidence="5" id="KW-0732">Signal</keyword>
<protein>
    <submittedName>
        <fullName evidence="8">Uncharacterized protein</fullName>
    </submittedName>
</protein>
<evidence type="ECO:0000256" key="1">
    <source>
        <dbReference type="ARBA" id="ARBA00004196"/>
    </source>
</evidence>
<evidence type="ECO:0000256" key="6">
    <source>
        <dbReference type="ARBA" id="ARBA00023136"/>
    </source>
</evidence>
<comment type="subcellular location">
    <subcellularLocation>
        <location evidence="1">Cell envelope</location>
    </subcellularLocation>
    <subcellularLocation>
        <location evidence="2">Cell outer membrane</location>
    </subcellularLocation>
    <subcellularLocation>
        <location evidence="3">Secreted</location>
    </subcellularLocation>
</comment>
<organism evidence="8 9">
    <name type="scientific">Muribacter muris</name>
    <dbReference type="NCBI Taxonomy" id="67855"/>
    <lineage>
        <taxon>Bacteria</taxon>
        <taxon>Pseudomonadati</taxon>
        <taxon>Pseudomonadota</taxon>
        <taxon>Gammaproteobacteria</taxon>
        <taxon>Pasteurellales</taxon>
        <taxon>Pasteurellaceae</taxon>
        <taxon>Muribacter</taxon>
    </lineage>
</organism>